<dbReference type="SUPFAM" id="SSF53822">
    <property type="entry name" value="Periplasmic binding protein-like I"/>
    <property type="match status" value="1"/>
</dbReference>
<evidence type="ECO:0000256" key="3">
    <source>
        <dbReference type="ARBA" id="ARBA00023163"/>
    </source>
</evidence>
<evidence type="ECO:0000313" key="5">
    <source>
        <dbReference type="EMBL" id="MFB5192900.1"/>
    </source>
</evidence>
<dbReference type="PRINTS" id="PR00036">
    <property type="entry name" value="HTHLACI"/>
</dbReference>
<keyword evidence="1" id="KW-0805">Transcription regulation</keyword>
<sequence length="351" mass="39284">MRNAGGVRVTIREVADRAGVSAATVSRVLNKPEMVDPDTKERVRSAMESLNFHPNAIARGLSSTHTHTIGLLVPAIQDFFFDELYFGIDKETRANGMKVLFFDAQHSRHRALEGFSFLRQHQVDGIIFTSQLVDEDYDAVIERLGIPVVLTLTESSGKFPIPSYKTDEVKAMFDSVSYLVSRGHRRIGFITGHMQEDSTGVLRTEGFKQGLAHYGIPYREAFTQRGDYRFDSGYAAMQRLLERQADNRLTAICCISDEMAIGAMHCLHDHGLRVPDDMSVMGFDDVRVARMVMPKLTTISQPFTEIGQHAVRAVLQMSQEPSLPYPTGVHYLPHHLVERASVRTVTVDAAD</sequence>
<name>A0ABV5AMA2_9BACL</name>
<reference evidence="5 6" key="1">
    <citation type="journal article" date="2024" name="Int. J. Mol. Sci.">
        <title>Exploration of Alicyclobacillus spp. Genome in Search of Antibiotic Resistance.</title>
        <authorList>
            <person name="Bucka-Kolendo J."/>
            <person name="Kiousi D.E."/>
            <person name="Dekowska A."/>
            <person name="Mikolajczuk-Szczyrba A."/>
            <person name="Karadedos D.M."/>
            <person name="Michael P."/>
            <person name="Galanis A."/>
            <person name="Sokolowska B."/>
        </authorList>
    </citation>
    <scope>NUCLEOTIDE SEQUENCE [LARGE SCALE GENOMIC DNA]</scope>
    <source>
        <strain evidence="5 6">KKP 3000</strain>
    </source>
</reference>
<dbReference type="InterPro" id="IPR010982">
    <property type="entry name" value="Lambda_DNA-bd_dom_sf"/>
</dbReference>
<evidence type="ECO:0000256" key="1">
    <source>
        <dbReference type="ARBA" id="ARBA00023015"/>
    </source>
</evidence>
<gene>
    <name evidence="5" type="ORF">KKP3000_002494</name>
</gene>
<comment type="caution">
    <text evidence="5">The sequence shown here is derived from an EMBL/GenBank/DDBJ whole genome shotgun (WGS) entry which is preliminary data.</text>
</comment>
<dbReference type="EMBL" id="JBDXSU010000031">
    <property type="protein sequence ID" value="MFB5192900.1"/>
    <property type="molecule type" value="Genomic_DNA"/>
</dbReference>
<evidence type="ECO:0000259" key="4">
    <source>
        <dbReference type="PROSITE" id="PS50932"/>
    </source>
</evidence>
<keyword evidence="3" id="KW-0804">Transcription</keyword>
<proteinExistence type="predicted"/>
<dbReference type="Gene3D" id="1.10.260.40">
    <property type="entry name" value="lambda repressor-like DNA-binding domains"/>
    <property type="match status" value="1"/>
</dbReference>
<dbReference type="InterPro" id="IPR028082">
    <property type="entry name" value="Peripla_BP_I"/>
</dbReference>
<dbReference type="InterPro" id="IPR000843">
    <property type="entry name" value="HTH_LacI"/>
</dbReference>
<keyword evidence="2 5" id="KW-0238">DNA-binding</keyword>
<dbReference type="CDD" id="cd01392">
    <property type="entry name" value="HTH_LacI"/>
    <property type="match status" value="1"/>
</dbReference>
<dbReference type="SUPFAM" id="SSF47413">
    <property type="entry name" value="lambda repressor-like DNA-binding domains"/>
    <property type="match status" value="1"/>
</dbReference>
<dbReference type="RefSeq" id="WP_275475098.1">
    <property type="nucleotide sequence ID" value="NZ_CP162940.1"/>
</dbReference>
<accession>A0ABV5AMA2</accession>
<dbReference type="SMART" id="SM00354">
    <property type="entry name" value="HTH_LACI"/>
    <property type="match status" value="1"/>
</dbReference>
<dbReference type="Pfam" id="PF13377">
    <property type="entry name" value="Peripla_BP_3"/>
    <property type="match status" value="1"/>
</dbReference>
<feature type="domain" description="HTH lacI-type" evidence="4">
    <location>
        <begin position="9"/>
        <end position="63"/>
    </location>
</feature>
<evidence type="ECO:0000256" key="2">
    <source>
        <dbReference type="ARBA" id="ARBA00023125"/>
    </source>
</evidence>
<dbReference type="Gene3D" id="3.40.50.2300">
    <property type="match status" value="2"/>
</dbReference>
<dbReference type="GO" id="GO:0003677">
    <property type="term" value="F:DNA binding"/>
    <property type="evidence" value="ECO:0007669"/>
    <property type="project" value="UniProtKB-KW"/>
</dbReference>
<dbReference type="PROSITE" id="PS50932">
    <property type="entry name" value="HTH_LACI_2"/>
    <property type="match status" value="1"/>
</dbReference>
<dbReference type="InterPro" id="IPR046335">
    <property type="entry name" value="LacI/GalR-like_sensor"/>
</dbReference>
<organism evidence="5 6">
    <name type="scientific">Alicyclobacillus fastidiosus</name>
    <dbReference type="NCBI Taxonomy" id="392011"/>
    <lineage>
        <taxon>Bacteria</taxon>
        <taxon>Bacillati</taxon>
        <taxon>Bacillota</taxon>
        <taxon>Bacilli</taxon>
        <taxon>Bacillales</taxon>
        <taxon>Alicyclobacillaceae</taxon>
        <taxon>Alicyclobacillus</taxon>
    </lineage>
</organism>
<evidence type="ECO:0000313" key="6">
    <source>
        <dbReference type="Proteomes" id="UP001579974"/>
    </source>
</evidence>
<dbReference type="Proteomes" id="UP001579974">
    <property type="component" value="Unassembled WGS sequence"/>
</dbReference>
<dbReference type="PANTHER" id="PTHR30146">
    <property type="entry name" value="LACI-RELATED TRANSCRIPTIONAL REPRESSOR"/>
    <property type="match status" value="1"/>
</dbReference>
<dbReference type="PANTHER" id="PTHR30146:SF149">
    <property type="entry name" value="HTH-TYPE TRANSCRIPTIONAL REGULATOR EBGR"/>
    <property type="match status" value="1"/>
</dbReference>
<keyword evidence="6" id="KW-1185">Reference proteome</keyword>
<dbReference type="Pfam" id="PF00356">
    <property type="entry name" value="LacI"/>
    <property type="match status" value="1"/>
</dbReference>
<protein>
    <submittedName>
        <fullName evidence="5">LacI family DNA-binding transcriptional regulator</fullName>
    </submittedName>
</protein>
<dbReference type="PROSITE" id="PS00356">
    <property type="entry name" value="HTH_LACI_1"/>
    <property type="match status" value="1"/>
</dbReference>